<dbReference type="PANTHER" id="PTHR43690">
    <property type="entry name" value="NARDILYSIN"/>
    <property type="match status" value="1"/>
</dbReference>
<dbReference type="GO" id="GO:0006508">
    <property type="term" value="P:proteolysis"/>
    <property type="evidence" value="ECO:0007669"/>
    <property type="project" value="UniProtKB-KW"/>
</dbReference>
<proteinExistence type="inferred from homology"/>
<dbReference type="InterPro" id="IPR007863">
    <property type="entry name" value="Peptidase_M16_C"/>
</dbReference>
<dbReference type="EMBL" id="CP010777">
    <property type="protein sequence ID" value="AKQ46589.1"/>
    <property type="molecule type" value="Genomic_DNA"/>
</dbReference>
<keyword evidence="5" id="KW-0378">Hydrolase</keyword>
<dbReference type="Pfam" id="PF00675">
    <property type="entry name" value="Peptidase_M16"/>
    <property type="match status" value="2"/>
</dbReference>
<dbReference type="Pfam" id="PF05193">
    <property type="entry name" value="Peptidase_M16_C"/>
    <property type="match status" value="2"/>
</dbReference>
<evidence type="ECO:0000256" key="3">
    <source>
        <dbReference type="ARBA" id="ARBA00022670"/>
    </source>
</evidence>
<feature type="domain" description="Peptidase M16 N-terminal" evidence="10">
    <location>
        <begin position="603"/>
        <end position="687"/>
    </location>
</feature>
<dbReference type="RefSeq" id="WP_048921593.1">
    <property type="nucleotide sequence ID" value="NZ_CP010777.1"/>
</dbReference>
<dbReference type="GO" id="GO:0046872">
    <property type="term" value="F:metal ion binding"/>
    <property type="evidence" value="ECO:0007669"/>
    <property type="project" value="UniProtKB-KW"/>
</dbReference>
<dbReference type="PATRIC" id="fig|1379910.4.peg.3192"/>
<evidence type="ECO:0000256" key="8">
    <source>
        <dbReference type="RuleBase" id="RU004447"/>
    </source>
</evidence>
<dbReference type="GO" id="GO:0004222">
    <property type="term" value="F:metalloendopeptidase activity"/>
    <property type="evidence" value="ECO:0007669"/>
    <property type="project" value="InterPro"/>
</dbReference>
<dbReference type="AlphaFoldDB" id="A0A0H4VS45"/>
<dbReference type="InterPro" id="IPR011765">
    <property type="entry name" value="Pept_M16_N"/>
</dbReference>
<dbReference type="KEGG" id="ruf:TH63_14655"/>
<feature type="signal peptide" evidence="9">
    <location>
        <begin position="1"/>
        <end position="23"/>
    </location>
</feature>
<sequence length="987" mass="111559">MKKKLLPFSILSALLLTQCKTSAPTQTAQDTAPAMVVEAPKEAFPYKTVPNDPLKARIYTLDNGLTVYLTQYKDAPRIQTYIAVRAGSKNDPANATGLAHYLEHMAFKGSSRLGTINWQKEQEELAKIEGLYETYRTQKDPALRKKTYHQIDSISGVAAKYAVPNEYDKLVAAMGMKNSNASTWVEQTIYYGDIPSNQLAKWALLESERLGVMIPRLFHTELEAVYEEKNRSLDNDNNKAFEAAFAALFPTHQYGAQTTIGTVEHLKNPSITEIKKYFDKYYVPNNMAIAMSGDLDFDQTIRTINEHFGRWKKKEVPAYTPPQEKPITAPVVKEVLGPESEMLLMAYRFPGIKSKDALVLRMINQILSNGQAGLIDLNINQKQAALGAGSFSEIYNDYSAHFLSGNPRQGQTLDQVKNLLLQQIELVKKGQFEDWLIPAIVNKNKISKMQAYESNAARATAFVDAFIARQDWADYLKQEEAFEKITKQDVVDVANRYYGNNYAIIYKRTGQDPNAQKVEKPTITPVPANREAQSEFYKSVAAIPVSDLQPQFVDYKKDIQQGTLKGNIPVYFTKNQENGLFSLYYILDMGTNNDLKLGLAVDYLQYLGTDKYSAEELQKEFFKIGCSFSVSSGQDQVYVSLTGLDENLEKGLQLFESLLQNPKADQKALNDMVAGILKDRKDAKLNKNIIHSVAMVNYAKYGPKNPFTHILTEQELKKVKPSELIARIKSIPTYQHRVLYYGPRELQSITATLNTGHIVPATLQPVPAEKAFKELDINKRQVYWTNYDMVQAELLFLTKSLNYDPKLVPTIRLYNEYFDGGMGAIVFQELRESRALAYSASSRFANASRKDRANYIMSYIGTQSDKLPEAMAGMQELLNDLPVAETNFTNAKASVRNSIATERINKVGILMNYEQARKLGIDYDIRKDIYQSLDAMTLDQIKAFQQQFVKGQNQTILVIGSKNRLNFKELAKYGTVKQLSLKELFGY</sequence>
<evidence type="ECO:0000256" key="4">
    <source>
        <dbReference type="ARBA" id="ARBA00022723"/>
    </source>
</evidence>
<name>A0A0H4VS45_9BACT</name>
<evidence type="ECO:0000256" key="6">
    <source>
        <dbReference type="ARBA" id="ARBA00022833"/>
    </source>
</evidence>
<keyword evidence="7" id="KW-0482">Metalloprotease</keyword>
<dbReference type="PANTHER" id="PTHR43690:SF17">
    <property type="entry name" value="PROTEIN YHJJ"/>
    <property type="match status" value="1"/>
</dbReference>
<keyword evidence="9" id="KW-0732">Signal</keyword>
<keyword evidence="13" id="KW-1185">Reference proteome</keyword>
<evidence type="ECO:0000256" key="1">
    <source>
        <dbReference type="ARBA" id="ARBA00001947"/>
    </source>
</evidence>
<protein>
    <submittedName>
        <fullName evidence="12">Peptidase M16</fullName>
    </submittedName>
</protein>
<evidence type="ECO:0000313" key="12">
    <source>
        <dbReference type="EMBL" id="AKQ46589.1"/>
    </source>
</evidence>
<dbReference type="InterPro" id="IPR050626">
    <property type="entry name" value="Peptidase_M16"/>
</dbReference>
<keyword evidence="6" id="KW-0862">Zinc</keyword>
<keyword evidence="4" id="KW-0479">Metal-binding</keyword>
<dbReference type="InterPro" id="IPR001431">
    <property type="entry name" value="Pept_M16_Zn_BS"/>
</dbReference>
<comment type="similarity">
    <text evidence="2 8">Belongs to the peptidase M16 family.</text>
</comment>
<evidence type="ECO:0000259" key="11">
    <source>
        <dbReference type="Pfam" id="PF05193"/>
    </source>
</evidence>
<dbReference type="SUPFAM" id="SSF63411">
    <property type="entry name" value="LuxS/MPP-like metallohydrolase"/>
    <property type="match status" value="4"/>
</dbReference>
<dbReference type="Gene3D" id="3.30.830.10">
    <property type="entry name" value="Metalloenzyme, LuxS/M16 peptidase-like"/>
    <property type="match status" value="4"/>
</dbReference>
<accession>A0A0H4VS45</accession>
<evidence type="ECO:0000259" key="10">
    <source>
        <dbReference type="Pfam" id="PF00675"/>
    </source>
</evidence>
<evidence type="ECO:0000256" key="9">
    <source>
        <dbReference type="SAM" id="SignalP"/>
    </source>
</evidence>
<feature type="domain" description="Peptidase M16 N-terminal" evidence="10">
    <location>
        <begin position="75"/>
        <end position="113"/>
    </location>
</feature>
<organism evidence="12 13">
    <name type="scientific">Rufibacter radiotolerans</name>
    <dbReference type="NCBI Taxonomy" id="1379910"/>
    <lineage>
        <taxon>Bacteria</taxon>
        <taxon>Pseudomonadati</taxon>
        <taxon>Bacteroidota</taxon>
        <taxon>Cytophagia</taxon>
        <taxon>Cytophagales</taxon>
        <taxon>Hymenobacteraceae</taxon>
        <taxon>Rufibacter</taxon>
    </lineage>
</organism>
<reference evidence="12 13" key="1">
    <citation type="submission" date="2015-01" db="EMBL/GenBank/DDBJ databases">
        <title>Rufibacter sp./DG31D/ whole genome sequencing.</title>
        <authorList>
            <person name="Kim M.K."/>
            <person name="Srinivasan S."/>
            <person name="Lee J.-J."/>
        </authorList>
    </citation>
    <scope>NUCLEOTIDE SEQUENCE [LARGE SCALE GENOMIC DNA]</scope>
    <source>
        <strain evidence="12 13">DG31D</strain>
    </source>
</reference>
<feature type="chain" id="PRO_5005211114" evidence="9">
    <location>
        <begin position="24"/>
        <end position="987"/>
    </location>
</feature>
<evidence type="ECO:0000256" key="2">
    <source>
        <dbReference type="ARBA" id="ARBA00007261"/>
    </source>
</evidence>
<evidence type="ECO:0000256" key="5">
    <source>
        <dbReference type="ARBA" id="ARBA00022801"/>
    </source>
</evidence>
<dbReference type="PROSITE" id="PS00143">
    <property type="entry name" value="INSULINASE"/>
    <property type="match status" value="1"/>
</dbReference>
<evidence type="ECO:0000256" key="7">
    <source>
        <dbReference type="ARBA" id="ARBA00023049"/>
    </source>
</evidence>
<gene>
    <name evidence="12" type="ORF">TH63_14655</name>
</gene>
<comment type="cofactor">
    <cofactor evidence="1">
        <name>Zn(2+)</name>
        <dbReference type="ChEBI" id="CHEBI:29105"/>
    </cofactor>
</comment>
<keyword evidence="3" id="KW-0645">Protease</keyword>
<dbReference type="STRING" id="1379910.TH63_14655"/>
<feature type="domain" description="Peptidase M16 C-terminal" evidence="11">
    <location>
        <begin position="272"/>
        <end position="442"/>
    </location>
</feature>
<dbReference type="InterPro" id="IPR011249">
    <property type="entry name" value="Metalloenz_LuxS/M16"/>
</dbReference>
<dbReference type="Proteomes" id="UP000036458">
    <property type="component" value="Chromosome"/>
</dbReference>
<feature type="domain" description="Peptidase M16 C-terminal" evidence="11">
    <location>
        <begin position="765"/>
        <end position="881"/>
    </location>
</feature>
<evidence type="ECO:0000313" key="13">
    <source>
        <dbReference type="Proteomes" id="UP000036458"/>
    </source>
</evidence>